<comment type="caution">
    <text evidence="1">The sequence shown here is derived from an EMBL/GenBank/DDBJ whole genome shotgun (WGS) entry which is preliminary data.</text>
</comment>
<keyword evidence="2" id="KW-1185">Reference proteome</keyword>
<evidence type="ECO:0000313" key="2">
    <source>
        <dbReference type="Proteomes" id="UP001185092"/>
    </source>
</evidence>
<accession>A0AAE3XGY7</accession>
<sequence>MNQEISFYKREGVLREKRQISSTDFDYAQIDERDLGDMLVYIQGLSKLLKFHNADDKAVGDLSFLLKDEMMVLAAISYYDLMGKEELFLSHLKKITKFKREPKKKVYLKKSIKELTGVLSNFNSWLMQLNEIEQSQFVESMIRKDLIAAINSKLAYSLERFKRVIDISLEKKWLDDIDSDKQFKDFRRNIWDIVYDTNDEELKNVESISDLSPVIQRIFQSVYEVIINIKNNAYKYMEESFHKNNHQPHIALLLTFVQLYGYPQNSLNNFTKRYLDYYFGTILKMVPRKEIKDQVFLNFILNKDANFAKINEDQLFSAGQNDSGEPIEYKVDYPIVLNNIKIKKALSYYLSDHTLNDQGNAKKMISNIFKHEIPVKEDKKDESSNIQKVAYPPFGERQEYKGEQDQAMDKASLGFIVSSPALFLNEGKRNVQIRFEIEKESYKHFDKMIRYSEADNNDETEENLAKVLNDLFKLQITGEEGWKIIPNFAVSRDVKASTINIAFVMEENDGKIVNFDPEIHKMDGAPIKTAHPSLILHLNENAYRYGYSFLNKLQLNNIYINTTSTGIKNIRLYNNLGEVSQSSPFLPFGPKPVKGSYLLLGSGEVFMKKLKELKINMEWYNLTENAGGLYEAYKDYELDIDNTSFEINVSNLEHGQWQPDVPQEFKLFRTKNTGDEEDPEQKGYLSKHTILGDINVGQLKFIPDFKNIYKDVHYDHLTQNGFIKIELSGPQHGFGHDIYPSLLSEVSMHNAKTNILKLNNNKELPKEPITPELKAISIDYIAETVIPLDNHSSSIESLGQIGEVFHILPDGHQKVFPTTERQEIKIIPSFEYEGALMLGLLGVKPMQTVSILFNMQDESSASSEDNPPEIKWEYLHNNKWGRISSAKILMDTTNGFLKTGVTIIELPYEISNGNDLLDPELFWIRASVQNNIHVTSHLIDITTQVVTATILKPETLSDLHPNQILPEGSIKRSTNNIIGVQKVEQPLDSDGGISKENETQFYTRVSERLRHRARAVSPWDFERLILDKFPEIEKVTCLPNINSRYGKSGNTLLVVSPKSTKALNSAEPMVNSETLYNIKSHIKNIVSPFIKVETRNPAYERVKVICAIKFKHSYNYGFYLQKVKEDINSFILGNNKGTYVELGGSINVSDIVSFIKSLEYVEFITKFSMIQTAKGLNGDHVLIDTARKSENSDILTATQPWAALVPAQNHQIEVLNDRSDKGIDQAGITDLELGQDFIID</sequence>
<dbReference type="Proteomes" id="UP001185092">
    <property type="component" value="Unassembled WGS sequence"/>
</dbReference>
<proteinExistence type="predicted"/>
<dbReference type="EMBL" id="JAVDQD010000001">
    <property type="protein sequence ID" value="MDR6237441.1"/>
    <property type="molecule type" value="Genomic_DNA"/>
</dbReference>
<gene>
    <name evidence="1" type="ORF">HNQ88_000417</name>
</gene>
<evidence type="ECO:0008006" key="3">
    <source>
        <dbReference type="Google" id="ProtNLM"/>
    </source>
</evidence>
<evidence type="ECO:0000313" key="1">
    <source>
        <dbReference type="EMBL" id="MDR6237441.1"/>
    </source>
</evidence>
<dbReference type="AlphaFoldDB" id="A0AAE3XGY7"/>
<protein>
    <recommendedName>
        <fullName evidence="3">Baseplate protein J-like domain-containing protein</fullName>
    </recommendedName>
</protein>
<name>A0AAE3XGY7_9BACT</name>
<organism evidence="1 2">
    <name type="scientific">Aureibacter tunicatorum</name>
    <dbReference type="NCBI Taxonomy" id="866807"/>
    <lineage>
        <taxon>Bacteria</taxon>
        <taxon>Pseudomonadati</taxon>
        <taxon>Bacteroidota</taxon>
        <taxon>Cytophagia</taxon>
        <taxon>Cytophagales</taxon>
        <taxon>Persicobacteraceae</taxon>
        <taxon>Aureibacter</taxon>
    </lineage>
</organism>
<dbReference type="RefSeq" id="WP_309936906.1">
    <property type="nucleotide sequence ID" value="NZ_AP025305.1"/>
</dbReference>
<reference evidence="1" key="1">
    <citation type="submission" date="2023-07" db="EMBL/GenBank/DDBJ databases">
        <title>Genomic Encyclopedia of Type Strains, Phase IV (KMG-IV): sequencing the most valuable type-strain genomes for metagenomic binning, comparative biology and taxonomic classification.</title>
        <authorList>
            <person name="Goeker M."/>
        </authorList>
    </citation>
    <scope>NUCLEOTIDE SEQUENCE</scope>
    <source>
        <strain evidence="1">DSM 26174</strain>
    </source>
</reference>